<dbReference type="EMBL" id="OU503044">
    <property type="protein sequence ID" value="CAI9768048.1"/>
    <property type="molecule type" value="Genomic_DNA"/>
</dbReference>
<dbReference type="Proteomes" id="UP000834106">
    <property type="component" value="Chromosome 9"/>
</dbReference>
<keyword evidence="4" id="KW-1185">Reference proteome</keyword>
<evidence type="ECO:0000256" key="2">
    <source>
        <dbReference type="SAM" id="SignalP"/>
    </source>
</evidence>
<organism evidence="3 4">
    <name type="scientific">Fraxinus pennsylvanica</name>
    <dbReference type="NCBI Taxonomy" id="56036"/>
    <lineage>
        <taxon>Eukaryota</taxon>
        <taxon>Viridiplantae</taxon>
        <taxon>Streptophyta</taxon>
        <taxon>Embryophyta</taxon>
        <taxon>Tracheophyta</taxon>
        <taxon>Spermatophyta</taxon>
        <taxon>Magnoliopsida</taxon>
        <taxon>eudicotyledons</taxon>
        <taxon>Gunneridae</taxon>
        <taxon>Pentapetalae</taxon>
        <taxon>asterids</taxon>
        <taxon>lamiids</taxon>
        <taxon>Lamiales</taxon>
        <taxon>Oleaceae</taxon>
        <taxon>Oleeae</taxon>
        <taxon>Fraxinus</taxon>
    </lineage>
</organism>
<dbReference type="AlphaFoldDB" id="A0AAD1ZFM0"/>
<keyword evidence="2" id="KW-0732">Signal</keyword>
<evidence type="ECO:0000256" key="1">
    <source>
        <dbReference type="SAM" id="MobiDB-lite"/>
    </source>
</evidence>
<reference evidence="3" key="1">
    <citation type="submission" date="2023-05" db="EMBL/GenBank/DDBJ databases">
        <authorList>
            <person name="Huff M."/>
        </authorList>
    </citation>
    <scope>NUCLEOTIDE SEQUENCE</scope>
</reference>
<name>A0AAD1ZFM0_9LAMI</name>
<feature type="compositionally biased region" description="Basic and acidic residues" evidence="1">
    <location>
        <begin position="85"/>
        <end position="101"/>
    </location>
</feature>
<evidence type="ECO:0000313" key="4">
    <source>
        <dbReference type="Proteomes" id="UP000834106"/>
    </source>
</evidence>
<sequence>MELLTNIATCFLLISLTFAPCASDQLQVKKSLEKAHDTAQLNLLASLRKLQLNEERIVKSVEERYFGSYKRNMEGSSGTPGNKLHQKEKNLMHPKKWTDHQRAKKSEYVTMNYSWVRQRRPIHNKHVPVSP</sequence>
<protein>
    <submittedName>
        <fullName evidence="3">Uncharacterized protein</fullName>
    </submittedName>
</protein>
<feature type="region of interest" description="Disordered" evidence="1">
    <location>
        <begin position="70"/>
        <end position="101"/>
    </location>
</feature>
<accession>A0AAD1ZFM0</accession>
<gene>
    <name evidence="3" type="ORF">FPE_LOCUS15478</name>
</gene>
<proteinExistence type="predicted"/>
<feature type="signal peptide" evidence="2">
    <location>
        <begin position="1"/>
        <end position="23"/>
    </location>
</feature>
<evidence type="ECO:0000313" key="3">
    <source>
        <dbReference type="EMBL" id="CAI9768048.1"/>
    </source>
</evidence>
<feature type="chain" id="PRO_5042177518" evidence="2">
    <location>
        <begin position="24"/>
        <end position="131"/>
    </location>
</feature>